<sequence>MSNPYLNISDANEPNNNSDRFMPSSHSLENQHTTIITPEKHLLYVEDYDTMPPSYSVAQQDHCTSQSSVVDNSFRANEAIPMNTYNDTSTEPELETAFLMTESTEEDNHYKPTAPLMNQMELDFYNSDNNIKTKPRWTLFRKFLAFSIFAIGITLMSAILATFDCYNSCKEKDNCDKCPKVTREGFTAFGYITFILGSMVIMGKVAQRIIS</sequence>
<evidence type="ECO:0000256" key="1">
    <source>
        <dbReference type="SAM" id="MobiDB-lite"/>
    </source>
</evidence>
<protein>
    <submittedName>
        <fullName evidence="3">Uncharacterized protein</fullName>
    </submittedName>
</protein>
<evidence type="ECO:0000256" key="2">
    <source>
        <dbReference type="SAM" id="Phobius"/>
    </source>
</evidence>
<reference evidence="3" key="1">
    <citation type="submission" date="2020-12" db="EMBL/GenBank/DDBJ databases">
        <title>Metabolic potential, ecology and presence of endohyphal bacteria is reflected in genomic diversity of Mucoromycotina.</title>
        <authorList>
            <person name="Muszewska A."/>
            <person name="Okrasinska A."/>
            <person name="Steczkiewicz K."/>
            <person name="Drgas O."/>
            <person name="Orlowska M."/>
            <person name="Perlinska-Lenart U."/>
            <person name="Aleksandrzak-Piekarczyk T."/>
            <person name="Szatraj K."/>
            <person name="Zielenkiewicz U."/>
            <person name="Pilsyk S."/>
            <person name="Malc E."/>
            <person name="Mieczkowski P."/>
            <person name="Kruszewska J.S."/>
            <person name="Biernat P."/>
            <person name="Pawlowska J."/>
        </authorList>
    </citation>
    <scope>NUCLEOTIDE SEQUENCE</scope>
    <source>
        <strain evidence="3">CBS 226.32</strain>
    </source>
</reference>
<keyword evidence="2" id="KW-1133">Transmembrane helix</keyword>
<evidence type="ECO:0000313" key="3">
    <source>
        <dbReference type="EMBL" id="KAG2214609.1"/>
    </source>
</evidence>
<keyword evidence="2" id="KW-0472">Membrane</keyword>
<dbReference type="AlphaFoldDB" id="A0A8H7RPA6"/>
<feature type="transmembrane region" description="Helical" evidence="2">
    <location>
        <begin position="143"/>
        <end position="163"/>
    </location>
</feature>
<gene>
    <name evidence="3" type="ORF">INT46_008154</name>
</gene>
<feature type="transmembrane region" description="Helical" evidence="2">
    <location>
        <begin position="188"/>
        <end position="206"/>
    </location>
</feature>
<dbReference type="Proteomes" id="UP000650833">
    <property type="component" value="Unassembled WGS sequence"/>
</dbReference>
<accession>A0A8H7RPA6</accession>
<proteinExistence type="predicted"/>
<keyword evidence="4" id="KW-1185">Reference proteome</keyword>
<evidence type="ECO:0000313" key="4">
    <source>
        <dbReference type="Proteomes" id="UP000650833"/>
    </source>
</evidence>
<dbReference type="OrthoDB" id="2279776at2759"/>
<feature type="region of interest" description="Disordered" evidence="1">
    <location>
        <begin position="1"/>
        <end position="28"/>
    </location>
</feature>
<name>A0A8H7RPA6_9FUNG</name>
<keyword evidence="2" id="KW-0812">Transmembrane</keyword>
<comment type="caution">
    <text evidence="3">The sequence shown here is derived from an EMBL/GenBank/DDBJ whole genome shotgun (WGS) entry which is preliminary data.</text>
</comment>
<organism evidence="3 4">
    <name type="scientific">Mucor plumbeus</name>
    <dbReference type="NCBI Taxonomy" id="97098"/>
    <lineage>
        <taxon>Eukaryota</taxon>
        <taxon>Fungi</taxon>
        <taxon>Fungi incertae sedis</taxon>
        <taxon>Mucoromycota</taxon>
        <taxon>Mucoromycotina</taxon>
        <taxon>Mucoromycetes</taxon>
        <taxon>Mucorales</taxon>
        <taxon>Mucorineae</taxon>
        <taxon>Mucoraceae</taxon>
        <taxon>Mucor</taxon>
    </lineage>
</organism>
<dbReference type="EMBL" id="JAEPRC010000023">
    <property type="protein sequence ID" value="KAG2214609.1"/>
    <property type="molecule type" value="Genomic_DNA"/>
</dbReference>